<evidence type="ECO:0000256" key="1">
    <source>
        <dbReference type="SAM" id="MobiDB-lite"/>
    </source>
</evidence>
<name>A0AAI9YUB7_9PEZI</name>
<dbReference type="Proteomes" id="UP001240678">
    <property type="component" value="Unassembled WGS sequence"/>
</dbReference>
<dbReference type="GeneID" id="85340911"/>
<dbReference type="RefSeq" id="XP_060312064.1">
    <property type="nucleotide sequence ID" value="XM_060457364.1"/>
</dbReference>
<keyword evidence="3" id="KW-1185">Reference proteome</keyword>
<gene>
    <name evidence="2" type="ORF">CCOS01_09204</name>
</gene>
<dbReference type="AlphaFoldDB" id="A0AAI9YUB7"/>
<feature type="region of interest" description="Disordered" evidence="1">
    <location>
        <begin position="114"/>
        <end position="145"/>
    </location>
</feature>
<evidence type="ECO:0000313" key="2">
    <source>
        <dbReference type="EMBL" id="KAK1524117.1"/>
    </source>
</evidence>
<feature type="compositionally biased region" description="Low complexity" evidence="1">
    <location>
        <begin position="122"/>
        <end position="136"/>
    </location>
</feature>
<accession>A0AAI9YUB7</accession>
<evidence type="ECO:0000313" key="3">
    <source>
        <dbReference type="Proteomes" id="UP001240678"/>
    </source>
</evidence>
<protein>
    <submittedName>
        <fullName evidence="2">Uncharacterized protein</fullName>
    </submittedName>
</protein>
<reference evidence="2 3" key="1">
    <citation type="submission" date="2016-10" db="EMBL/GenBank/DDBJ databases">
        <title>The genome sequence of Colletotrichum fioriniae PJ7.</title>
        <authorList>
            <person name="Baroncelli R."/>
        </authorList>
    </citation>
    <scope>NUCLEOTIDE SEQUENCE [LARGE SCALE GENOMIC DNA]</scope>
    <source>
        <strain evidence="2 3">IMI 309622</strain>
    </source>
</reference>
<organism evidence="2 3">
    <name type="scientific">Colletotrichum costaricense</name>
    <dbReference type="NCBI Taxonomy" id="1209916"/>
    <lineage>
        <taxon>Eukaryota</taxon>
        <taxon>Fungi</taxon>
        <taxon>Dikarya</taxon>
        <taxon>Ascomycota</taxon>
        <taxon>Pezizomycotina</taxon>
        <taxon>Sordariomycetes</taxon>
        <taxon>Hypocreomycetidae</taxon>
        <taxon>Glomerellales</taxon>
        <taxon>Glomerellaceae</taxon>
        <taxon>Colletotrichum</taxon>
        <taxon>Colletotrichum acutatum species complex</taxon>
    </lineage>
</organism>
<feature type="region of interest" description="Disordered" evidence="1">
    <location>
        <begin position="155"/>
        <end position="174"/>
    </location>
</feature>
<dbReference type="EMBL" id="MOOE01000009">
    <property type="protein sequence ID" value="KAK1524117.1"/>
    <property type="molecule type" value="Genomic_DNA"/>
</dbReference>
<sequence length="174" mass="19048">MRWHLSLTSQRCSRSRQGSVYHVYQQQPQGIVVQKDPRDKLTTTIRRETSLDILSMNRLMRQAVLPPDSATTKLASQAFKDVLVVSHRHRDEGTAVTSHARSLPEAPPMVAAGLHFRSGTTSPPAASPGESSPMPSRRAGLLPGQACQPLSVSLSRVPPFGERSRLLHSPVSNL</sequence>
<comment type="caution">
    <text evidence="2">The sequence shown here is derived from an EMBL/GenBank/DDBJ whole genome shotgun (WGS) entry which is preliminary data.</text>
</comment>
<proteinExistence type="predicted"/>